<dbReference type="OrthoDB" id="9763290at2"/>
<sequence length="627" mass="69928">MCGIAGFFNPSGISPQSNVLSSMAQALAHRGPDHQGLFQDRCCALAYRRLSVIDLAGGNQPVVHEPSGAVLVFNGEIYNYQPLRAELASLGHVFRTHSDSEVLLAAYLQWGAKCLRRLVGMFAFAVWTPRAQTLFLARDRMGKKPLFYTLLPDGTLIFASEIKAILRFPGVPRGMNPLAMDRLLDYGFNLAPDTFLQGISQVPPAHTLLADGSGHRTAPYWDIPMDRPVAKISEDEAAEGLRHHLVEAVRDRLVADVPVASYLSGGIDSSSVTGLYAHLSNAPVHTLSIAFEDAGYDERHFARMVSSSFGTSHHEFLCAIAEEEIEKLVWHLESPLVTLLNLPLYLLSRQISDMGFKVVLSGDGADEILGGYDYFKLLKLMDFIGRNESAGRANLLRRVFPGITSQQQAWMQYAALKGYPAAHPALPYRFQAFQFKNQLMSDGFVNRLLPIIGARDDELPVVPGDRPLMDQALYLETKMRLPNLTLALADTMSMANSVELRSPFMDHRLVEYVFSLPSHLKMRGLNEKYLLKKSFRTFLPPAISQRRKQPLAPPSKWFVRMFRGMIGDVLSAASVRDKGYFRPEFTDHMLREFDADSPMDYSGVIIVALFVHLFDDLFVSAKSPRGC</sequence>
<keyword evidence="8" id="KW-0061">Asparagine biosynthesis</keyword>
<dbReference type="Gene3D" id="3.60.20.10">
    <property type="entry name" value="Glutamine Phosphoribosylpyrophosphate, subunit 1, domain 1"/>
    <property type="match status" value="1"/>
</dbReference>
<dbReference type="EMBL" id="FORX01000003">
    <property type="protein sequence ID" value="SFJ44928.1"/>
    <property type="molecule type" value="Genomic_DNA"/>
</dbReference>
<dbReference type="InterPro" id="IPR033738">
    <property type="entry name" value="AsnB_N"/>
</dbReference>
<comment type="similarity">
    <text evidence="2">Belongs to the asparagine synthetase family.</text>
</comment>
<dbReference type="SUPFAM" id="SSF52402">
    <property type="entry name" value="Adenine nucleotide alpha hydrolases-like"/>
    <property type="match status" value="1"/>
</dbReference>
<evidence type="ECO:0000256" key="4">
    <source>
        <dbReference type="ARBA" id="ARBA00022741"/>
    </source>
</evidence>
<feature type="binding site" evidence="9">
    <location>
        <begin position="361"/>
        <end position="362"/>
    </location>
    <ligand>
        <name>ATP</name>
        <dbReference type="ChEBI" id="CHEBI:30616"/>
    </ligand>
</feature>
<dbReference type="STRING" id="52560.SAMN04488082_103146"/>
<evidence type="ECO:0000256" key="2">
    <source>
        <dbReference type="ARBA" id="ARBA00005752"/>
    </source>
</evidence>
<evidence type="ECO:0000256" key="10">
    <source>
        <dbReference type="PIRSR" id="PIRSR001589-3"/>
    </source>
</evidence>
<dbReference type="InterPro" id="IPR014729">
    <property type="entry name" value="Rossmann-like_a/b/a_fold"/>
</dbReference>
<name>A0A1I3RF68_9BACT</name>
<evidence type="ECO:0000256" key="8">
    <source>
        <dbReference type="PIRSR" id="PIRSR001589-1"/>
    </source>
</evidence>
<dbReference type="PROSITE" id="PS51278">
    <property type="entry name" value="GATASE_TYPE_2"/>
    <property type="match status" value="1"/>
</dbReference>
<comment type="pathway">
    <text evidence="1">Amino-acid biosynthesis; L-asparagine biosynthesis; L-asparagine from L-aspartate (L-Gln route): step 1/1.</text>
</comment>
<protein>
    <recommendedName>
        <fullName evidence="3">asparagine synthase (glutamine-hydrolyzing)</fullName>
        <ecNumber evidence="3">6.3.5.4</ecNumber>
    </recommendedName>
</protein>
<feature type="binding site" evidence="9">
    <location>
        <position position="99"/>
    </location>
    <ligand>
        <name>L-glutamine</name>
        <dbReference type="ChEBI" id="CHEBI:58359"/>
    </ligand>
</feature>
<keyword evidence="4 9" id="KW-0547">Nucleotide-binding</keyword>
<dbReference type="PANTHER" id="PTHR43284:SF1">
    <property type="entry name" value="ASPARAGINE SYNTHETASE"/>
    <property type="match status" value="1"/>
</dbReference>
<dbReference type="RefSeq" id="WP_092373000.1">
    <property type="nucleotide sequence ID" value="NZ_FORX01000003.1"/>
</dbReference>
<comment type="catalytic activity">
    <reaction evidence="7">
        <text>L-aspartate + L-glutamine + ATP + H2O = L-asparagine + L-glutamate + AMP + diphosphate + H(+)</text>
        <dbReference type="Rhea" id="RHEA:12228"/>
        <dbReference type="ChEBI" id="CHEBI:15377"/>
        <dbReference type="ChEBI" id="CHEBI:15378"/>
        <dbReference type="ChEBI" id="CHEBI:29985"/>
        <dbReference type="ChEBI" id="CHEBI:29991"/>
        <dbReference type="ChEBI" id="CHEBI:30616"/>
        <dbReference type="ChEBI" id="CHEBI:33019"/>
        <dbReference type="ChEBI" id="CHEBI:58048"/>
        <dbReference type="ChEBI" id="CHEBI:58359"/>
        <dbReference type="ChEBI" id="CHEBI:456215"/>
        <dbReference type="EC" id="6.3.5.4"/>
    </reaction>
</comment>
<reference evidence="13" key="1">
    <citation type="submission" date="2016-10" db="EMBL/GenBank/DDBJ databases">
        <authorList>
            <person name="Varghese N."/>
            <person name="Submissions S."/>
        </authorList>
    </citation>
    <scope>NUCLEOTIDE SEQUENCE [LARGE SCALE GENOMIC DNA]</scope>
    <source>
        <strain evidence="13">DSM 5918</strain>
    </source>
</reference>
<dbReference type="AlphaFoldDB" id="A0A1I3RF68"/>
<dbReference type="InterPro" id="IPR001962">
    <property type="entry name" value="Asn_synthase"/>
</dbReference>
<dbReference type="EC" id="6.3.5.4" evidence="3"/>
<keyword evidence="13" id="KW-1185">Reference proteome</keyword>
<dbReference type="NCBIfam" id="TIGR01536">
    <property type="entry name" value="asn_synth_AEB"/>
    <property type="match status" value="1"/>
</dbReference>
<dbReference type="InterPro" id="IPR017932">
    <property type="entry name" value="GATase_2_dom"/>
</dbReference>
<evidence type="ECO:0000256" key="9">
    <source>
        <dbReference type="PIRSR" id="PIRSR001589-2"/>
    </source>
</evidence>
<keyword evidence="8" id="KW-0028">Amino-acid biosynthesis</keyword>
<proteinExistence type="inferred from homology"/>
<dbReference type="InterPro" id="IPR051786">
    <property type="entry name" value="ASN_synthetase/amidase"/>
</dbReference>
<evidence type="ECO:0000313" key="13">
    <source>
        <dbReference type="Proteomes" id="UP000198635"/>
    </source>
</evidence>
<organism evidence="12 13">
    <name type="scientific">Desulfomicrobium apsheronum</name>
    <dbReference type="NCBI Taxonomy" id="52560"/>
    <lineage>
        <taxon>Bacteria</taxon>
        <taxon>Pseudomonadati</taxon>
        <taxon>Thermodesulfobacteriota</taxon>
        <taxon>Desulfovibrionia</taxon>
        <taxon>Desulfovibrionales</taxon>
        <taxon>Desulfomicrobiaceae</taxon>
        <taxon>Desulfomicrobium</taxon>
    </lineage>
</organism>
<evidence type="ECO:0000256" key="7">
    <source>
        <dbReference type="ARBA" id="ARBA00048741"/>
    </source>
</evidence>
<gene>
    <name evidence="12" type="ORF">SAMN04488082_103146</name>
</gene>
<keyword evidence="5 9" id="KW-0067">ATP-binding</keyword>
<feature type="active site" description="For GATase activity" evidence="8">
    <location>
        <position position="2"/>
    </location>
</feature>
<evidence type="ECO:0000256" key="3">
    <source>
        <dbReference type="ARBA" id="ARBA00012737"/>
    </source>
</evidence>
<feature type="site" description="Important for beta-aspartyl-AMP intermediate formation" evidence="10">
    <location>
        <position position="363"/>
    </location>
</feature>
<evidence type="ECO:0000256" key="5">
    <source>
        <dbReference type="ARBA" id="ARBA00022840"/>
    </source>
</evidence>
<dbReference type="GO" id="GO:0005829">
    <property type="term" value="C:cytosol"/>
    <property type="evidence" value="ECO:0007669"/>
    <property type="project" value="TreeGrafter"/>
</dbReference>
<dbReference type="CDD" id="cd00712">
    <property type="entry name" value="AsnB"/>
    <property type="match status" value="1"/>
</dbReference>
<dbReference type="PANTHER" id="PTHR43284">
    <property type="entry name" value="ASPARAGINE SYNTHETASE (GLUTAMINE-HYDROLYZING)"/>
    <property type="match status" value="1"/>
</dbReference>
<accession>A0A1I3RF68</accession>
<dbReference type="Gene3D" id="3.40.50.620">
    <property type="entry name" value="HUPs"/>
    <property type="match status" value="1"/>
</dbReference>
<feature type="domain" description="Glutamine amidotransferase type-2" evidence="11">
    <location>
        <begin position="2"/>
        <end position="213"/>
    </location>
</feature>
<evidence type="ECO:0000256" key="6">
    <source>
        <dbReference type="ARBA" id="ARBA00022962"/>
    </source>
</evidence>
<dbReference type="GO" id="GO:0004066">
    <property type="term" value="F:asparagine synthase (glutamine-hydrolyzing) activity"/>
    <property type="evidence" value="ECO:0007669"/>
    <property type="project" value="UniProtKB-EC"/>
</dbReference>
<dbReference type="InterPro" id="IPR029055">
    <property type="entry name" value="Ntn_hydrolases_N"/>
</dbReference>
<evidence type="ECO:0000313" key="12">
    <source>
        <dbReference type="EMBL" id="SFJ44928.1"/>
    </source>
</evidence>
<keyword evidence="6 8" id="KW-0315">Glutamine amidotransferase</keyword>
<feature type="binding site" evidence="9">
    <location>
        <position position="289"/>
    </location>
    <ligand>
        <name>ATP</name>
        <dbReference type="ChEBI" id="CHEBI:30616"/>
    </ligand>
</feature>
<dbReference type="PIRSF" id="PIRSF001589">
    <property type="entry name" value="Asn_synthetase_glu-h"/>
    <property type="match status" value="1"/>
</dbReference>
<evidence type="ECO:0000259" key="11">
    <source>
        <dbReference type="PROSITE" id="PS51278"/>
    </source>
</evidence>
<dbReference type="Proteomes" id="UP000198635">
    <property type="component" value="Unassembled WGS sequence"/>
</dbReference>
<evidence type="ECO:0000256" key="1">
    <source>
        <dbReference type="ARBA" id="ARBA00005187"/>
    </source>
</evidence>
<dbReference type="GO" id="GO:0006529">
    <property type="term" value="P:asparagine biosynthetic process"/>
    <property type="evidence" value="ECO:0007669"/>
    <property type="project" value="UniProtKB-KW"/>
</dbReference>
<dbReference type="CDD" id="cd01991">
    <property type="entry name" value="Asn_synthase_B_C"/>
    <property type="match status" value="1"/>
</dbReference>
<dbReference type="InterPro" id="IPR006426">
    <property type="entry name" value="Asn_synth_AEB"/>
</dbReference>
<dbReference type="SUPFAM" id="SSF56235">
    <property type="entry name" value="N-terminal nucleophile aminohydrolases (Ntn hydrolases)"/>
    <property type="match status" value="1"/>
</dbReference>
<dbReference type="Pfam" id="PF13537">
    <property type="entry name" value="GATase_7"/>
    <property type="match status" value="1"/>
</dbReference>
<dbReference type="GO" id="GO:0005524">
    <property type="term" value="F:ATP binding"/>
    <property type="evidence" value="ECO:0007669"/>
    <property type="project" value="UniProtKB-KW"/>
</dbReference>
<dbReference type="Pfam" id="PF00733">
    <property type="entry name" value="Asn_synthase"/>
    <property type="match status" value="1"/>
</dbReference>